<gene>
    <name evidence="2" type="ORF">P280DRAFT_238846</name>
</gene>
<dbReference type="AlphaFoldDB" id="A0A6A6RKI3"/>
<keyword evidence="1" id="KW-0732">Signal</keyword>
<dbReference type="EMBL" id="MU006822">
    <property type="protein sequence ID" value="KAF2634514.1"/>
    <property type="molecule type" value="Genomic_DNA"/>
</dbReference>
<evidence type="ECO:0000313" key="2">
    <source>
        <dbReference type="EMBL" id="KAF2634514.1"/>
    </source>
</evidence>
<sequence>MAFTFYHLLAAISLAPTLIPIAHAAELCKYIYYEPRQDCSFNFDNPGAIFLYTIRSSSFNGYVGVGSCTAPYEWTFACAFNMGSDDLVYHTSVWSAPTGALPATVTVPFSDVPAASLVPGAPVSCVVGAGTTIDYSVAFADQFTLQKNPVPKTQTTTVTVPADVSTTTTTTSTFIETTEKTITPDSVTHTASTGTRTLTKQTTTTKVTTLTPPPRVMNQAVVYYTTTTLSCIPLKQNHSASTSRRVSIPSPNLFLRDEAGEAPTCYISIVTPTITSTQLITPTSTQTYTDIEYQTSTTVSTVTAPAPTSYLRVKSTITTTVTRTRVGLSVVSRRTSSRTTAITNTVTKVARSFALTPCGGLVVSTLVAKPRLCRNPLKQLLGGKLAKITCPGLVGGGA</sequence>
<keyword evidence="3" id="KW-1185">Reference proteome</keyword>
<dbReference type="OrthoDB" id="3808977at2759"/>
<feature type="chain" id="PRO_5025440180" evidence="1">
    <location>
        <begin position="25"/>
        <end position="398"/>
    </location>
</feature>
<evidence type="ECO:0000256" key="1">
    <source>
        <dbReference type="SAM" id="SignalP"/>
    </source>
</evidence>
<accession>A0A6A6RKI3</accession>
<feature type="signal peptide" evidence="1">
    <location>
        <begin position="1"/>
        <end position="24"/>
    </location>
</feature>
<proteinExistence type="predicted"/>
<reference evidence="2" key="1">
    <citation type="journal article" date="2020" name="Stud. Mycol.">
        <title>101 Dothideomycetes genomes: a test case for predicting lifestyles and emergence of pathogens.</title>
        <authorList>
            <person name="Haridas S."/>
            <person name="Albert R."/>
            <person name="Binder M."/>
            <person name="Bloem J."/>
            <person name="Labutti K."/>
            <person name="Salamov A."/>
            <person name="Andreopoulos B."/>
            <person name="Baker S."/>
            <person name="Barry K."/>
            <person name="Bills G."/>
            <person name="Bluhm B."/>
            <person name="Cannon C."/>
            <person name="Castanera R."/>
            <person name="Culley D."/>
            <person name="Daum C."/>
            <person name="Ezra D."/>
            <person name="Gonzalez J."/>
            <person name="Henrissat B."/>
            <person name="Kuo A."/>
            <person name="Liang C."/>
            <person name="Lipzen A."/>
            <person name="Lutzoni F."/>
            <person name="Magnuson J."/>
            <person name="Mondo S."/>
            <person name="Nolan M."/>
            <person name="Ohm R."/>
            <person name="Pangilinan J."/>
            <person name="Park H.-J."/>
            <person name="Ramirez L."/>
            <person name="Alfaro M."/>
            <person name="Sun H."/>
            <person name="Tritt A."/>
            <person name="Yoshinaga Y."/>
            <person name="Zwiers L.-H."/>
            <person name="Turgeon B."/>
            <person name="Goodwin S."/>
            <person name="Spatafora J."/>
            <person name="Crous P."/>
            <person name="Grigoriev I."/>
        </authorList>
    </citation>
    <scope>NUCLEOTIDE SEQUENCE</scope>
    <source>
        <strain evidence="2">CBS 473.64</strain>
    </source>
</reference>
<dbReference type="Proteomes" id="UP000799753">
    <property type="component" value="Unassembled WGS sequence"/>
</dbReference>
<protein>
    <submittedName>
        <fullName evidence="2">Uncharacterized protein</fullName>
    </submittedName>
</protein>
<evidence type="ECO:0000313" key="3">
    <source>
        <dbReference type="Proteomes" id="UP000799753"/>
    </source>
</evidence>
<name>A0A6A6RKI3_9PLEO</name>
<organism evidence="2 3">
    <name type="scientific">Massarina eburnea CBS 473.64</name>
    <dbReference type="NCBI Taxonomy" id="1395130"/>
    <lineage>
        <taxon>Eukaryota</taxon>
        <taxon>Fungi</taxon>
        <taxon>Dikarya</taxon>
        <taxon>Ascomycota</taxon>
        <taxon>Pezizomycotina</taxon>
        <taxon>Dothideomycetes</taxon>
        <taxon>Pleosporomycetidae</taxon>
        <taxon>Pleosporales</taxon>
        <taxon>Massarineae</taxon>
        <taxon>Massarinaceae</taxon>
        <taxon>Massarina</taxon>
    </lineage>
</organism>